<dbReference type="RefSeq" id="WP_026206892.1">
    <property type="nucleotide sequence ID" value="NZ_JBIAZU010000006.1"/>
</dbReference>
<dbReference type="Proteomes" id="UP001602245">
    <property type="component" value="Unassembled WGS sequence"/>
</dbReference>
<dbReference type="PANTHER" id="PTHR10357:SF210">
    <property type="entry name" value="MALTODEXTRIN GLUCOSIDASE"/>
    <property type="match status" value="1"/>
</dbReference>
<dbReference type="SUPFAM" id="SSF51445">
    <property type="entry name" value="(Trans)glycosidases"/>
    <property type="match status" value="1"/>
</dbReference>
<dbReference type="InterPro" id="IPR004185">
    <property type="entry name" value="Glyco_hydro_13_lg-like_dom"/>
</dbReference>
<dbReference type="EMBL" id="JBIAZU010000006">
    <property type="protein sequence ID" value="MFF5294866.1"/>
    <property type="molecule type" value="Genomic_DNA"/>
</dbReference>
<dbReference type="PANTHER" id="PTHR10357">
    <property type="entry name" value="ALPHA-AMYLASE FAMILY MEMBER"/>
    <property type="match status" value="1"/>
</dbReference>
<dbReference type="SUPFAM" id="SSF81296">
    <property type="entry name" value="E set domains"/>
    <property type="match status" value="1"/>
</dbReference>
<dbReference type="Pfam" id="PF00128">
    <property type="entry name" value="Alpha-amylase"/>
    <property type="match status" value="2"/>
</dbReference>
<gene>
    <name evidence="4" type="ORF">ACFY35_35945</name>
</gene>
<keyword evidence="2" id="KW-0326">Glycosidase</keyword>
<name>A0ABW6WNI7_9ACTN</name>
<keyword evidence="1 4" id="KW-0378">Hydrolase</keyword>
<sequence length="593" mass="65833">MRVHHDGSELYVSSQSPALGETVSLFVRVPAGVRASRIHLRRLSDGEPVFTSAVVDRTDRHGDVWWRAEMPVRNPVTPYRFLVRTALGVRWLTGAGLTHYDVPDATDFRLIAHPPPPAWASDAVVYQIFPDRFAQSSTRAMASEKDLPDWATGSAWAMPSARGPNATKVLYGGDLDGIIERLDHIAALGANTLYLTPFFPGRSNHRYDAASFDHVDPLLGGDEALIRLSRAVHDRGWRLLGDLTTNHTGAAHPWFTEERGFYYFKAGGGYECWMGHPSLPKLNWGSVELRRRFRAVTQRWLAEPYRLDGWRIDVANMTGRRGADDWTHEVATLLRRAVHEARPDGLLIAEHAHDAAPDLDRDGWHGTMNYAGFTRPVWSWLRADDLPFDDFLGVPVEVPHRDAGATVAAMSAFAAQTSWRSWTTSWQMLGSHDTARIRTVVGDAARHEVAAGLLMTLPGTPMIFAGDEVGLTGATNESARQPMPWGRPRDDATFERYRALIALRQGSEALRKGGLRWVYATGDSLVFLRESAGQTLLVLARRRAGEPLRLSGLPADTNWTNLYGGAKPLYTERDGSTTIDGYGPAFQAWVADN</sequence>
<dbReference type="InterPro" id="IPR017853">
    <property type="entry name" value="GH"/>
</dbReference>
<evidence type="ECO:0000256" key="1">
    <source>
        <dbReference type="ARBA" id="ARBA00022801"/>
    </source>
</evidence>
<protein>
    <submittedName>
        <fullName evidence="4">Glycoside hydrolase family 13 protein</fullName>
    </submittedName>
</protein>
<accession>A0ABW6WNI7</accession>
<dbReference type="CDD" id="cd11338">
    <property type="entry name" value="AmyAc_CMD"/>
    <property type="match status" value="1"/>
</dbReference>
<proteinExistence type="predicted"/>
<dbReference type="SMART" id="SM00642">
    <property type="entry name" value="Aamy"/>
    <property type="match status" value="1"/>
</dbReference>
<dbReference type="InterPro" id="IPR006047">
    <property type="entry name" value="GH13_cat_dom"/>
</dbReference>
<evidence type="ECO:0000313" key="4">
    <source>
        <dbReference type="EMBL" id="MFF5294866.1"/>
    </source>
</evidence>
<dbReference type="InterPro" id="IPR014756">
    <property type="entry name" value="Ig_E-set"/>
</dbReference>
<evidence type="ECO:0000256" key="2">
    <source>
        <dbReference type="ARBA" id="ARBA00023295"/>
    </source>
</evidence>
<evidence type="ECO:0000313" key="5">
    <source>
        <dbReference type="Proteomes" id="UP001602245"/>
    </source>
</evidence>
<dbReference type="Gene3D" id="3.20.20.80">
    <property type="entry name" value="Glycosidases"/>
    <property type="match status" value="1"/>
</dbReference>
<comment type="caution">
    <text evidence="4">The sequence shown here is derived from an EMBL/GenBank/DDBJ whole genome shotgun (WGS) entry which is preliminary data.</text>
</comment>
<organism evidence="4 5">
    <name type="scientific">Paractinoplanes globisporus</name>
    <dbReference type="NCBI Taxonomy" id="113565"/>
    <lineage>
        <taxon>Bacteria</taxon>
        <taxon>Bacillati</taxon>
        <taxon>Actinomycetota</taxon>
        <taxon>Actinomycetes</taxon>
        <taxon>Micromonosporales</taxon>
        <taxon>Micromonosporaceae</taxon>
        <taxon>Paractinoplanes</taxon>
    </lineage>
</organism>
<dbReference type="Gene3D" id="2.60.40.10">
    <property type="entry name" value="Immunoglobulins"/>
    <property type="match status" value="1"/>
</dbReference>
<dbReference type="InterPro" id="IPR013783">
    <property type="entry name" value="Ig-like_fold"/>
</dbReference>
<dbReference type="CDD" id="cd02857">
    <property type="entry name" value="E_set_CDase_PDE_N"/>
    <property type="match status" value="1"/>
</dbReference>
<evidence type="ECO:0000259" key="3">
    <source>
        <dbReference type="SMART" id="SM00642"/>
    </source>
</evidence>
<feature type="domain" description="Glycosyl hydrolase family 13 catalytic" evidence="3">
    <location>
        <begin position="127"/>
        <end position="504"/>
    </location>
</feature>
<reference evidence="4 5" key="1">
    <citation type="submission" date="2024-10" db="EMBL/GenBank/DDBJ databases">
        <title>The Natural Products Discovery Center: Release of the First 8490 Sequenced Strains for Exploring Actinobacteria Biosynthetic Diversity.</title>
        <authorList>
            <person name="Kalkreuter E."/>
            <person name="Kautsar S.A."/>
            <person name="Yang D."/>
            <person name="Bader C.D."/>
            <person name="Teijaro C.N."/>
            <person name="Fluegel L."/>
            <person name="Davis C.M."/>
            <person name="Simpson J.R."/>
            <person name="Lauterbach L."/>
            <person name="Steele A.D."/>
            <person name="Gui C."/>
            <person name="Meng S."/>
            <person name="Li G."/>
            <person name="Viehrig K."/>
            <person name="Ye F."/>
            <person name="Su P."/>
            <person name="Kiefer A.F."/>
            <person name="Nichols A."/>
            <person name="Cepeda A.J."/>
            <person name="Yan W."/>
            <person name="Fan B."/>
            <person name="Jiang Y."/>
            <person name="Adhikari A."/>
            <person name="Zheng C.-J."/>
            <person name="Schuster L."/>
            <person name="Cowan T.M."/>
            <person name="Smanski M.J."/>
            <person name="Chevrette M.G."/>
            <person name="De Carvalho L.P.S."/>
            <person name="Shen B."/>
        </authorList>
    </citation>
    <scope>NUCLEOTIDE SEQUENCE [LARGE SCALE GENOMIC DNA]</scope>
    <source>
        <strain evidence="4 5">NPDC000087</strain>
    </source>
</reference>
<dbReference type="GO" id="GO:0016787">
    <property type="term" value="F:hydrolase activity"/>
    <property type="evidence" value="ECO:0007669"/>
    <property type="project" value="UniProtKB-KW"/>
</dbReference>
<keyword evidence="5" id="KW-1185">Reference proteome</keyword>